<evidence type="ECO:0000259" key="4">
    <source>
        <dbReference type="Pfam" id="PF00370"/>
    </source>
</evidence>
<evidence type="ECO:0000256" key="3">
    <source>
        <dbReference type="ARBA" id="ARBA00022777"/>
    </source>
</evidence>
<dbReference type="Pfam" id="PF00370">
    <property type="entry name" value="FGGY_N"/>
    <property type="match status" value="1"/>
</dbReference>
<dbReference type="Gene3D" id="3.30.420.40">
    <property type="match status" value="1"/>
</dbReference>
<dbReference type="eggNOG" id="COG1070">
    <property type="taxonomic scope" value="Bacteria"/>
</dbReference>
<reference evidence="6" key="1">
    <citation type="submission" date="2010-03" db="EMBL/GenBank/DDBJ databases">
        <title>Complete sequence of Mobiluncus curtisii ATCC 43063.</title>
        <authorList>
            <person name="Muzny D."/>
            <person name="Qin X."/>
            <person name="Deng J."/>
            <person name="Jiang H."/>
            <person name="Liu Y."/>
            <person name="Qu J."/>
            <person name="Song X.-Z."/>
            <person name="Zhang L."/>
            <person name="Thornton R."/>
            <person name="Coyle M."/>
            <person name="Francisco L."/>
            <person name="Jackson L."/>
            <person name="Javaid M."/>
            <person name="Korchina V."/>
            <person name="Kovar C."/>
            <person name="Mata R."/>
            <person name="Mathew T."/>
            <person name="Ngo R."/>
            <person name="Nguyen L."/>
            <person name="Nguyen N."/>
            <person name="Okwuonu G."/>
            <person name="Ongeri F."/>
            <person name="Pham C."/>
            <person name="Simmons D."/>
            <person name="Wilczek-Boney K."/>
            <person name="Hale W."/>
            <person name="Jakkamsetti A."/>
            <person name="Pham P."/>
            <person name="Ruth R."/>
            <person name="San Lucas F."/>
            <person name="Warren J."/>
            <person name="Zhang J."/>
            <person name="Zhao Z."/>
            <person name="Zhou C."/>
            <person name="Zhu D."/>
            <person name="Lee S."/>
            <person name="Bess C."/>
            <person name="Blankenburg K."/>
            <person name="Forbes L."/>
            <person name="Fu Q."/>
            <person name="Gubbala S."/>
            <person name="Hirani K."/>
            <person name="Jayaseelan J.C."/>
            <person name="Lara F."/>
            <person name="Munidasa M."/>
            <person name="Palculict T."/>
            <person name="Patil S."/>
            <person name="Pu L.-L."/>
            <person name="Saada N."/>
            <person name="Tang L."/>
            <person name="Weissenberger G."/>
            <person name="Zhu Y."/>
            <person name="Hemphill L."/>
            <person name="Shang Y."/>
            <person name="Youmans B."/>
            <person name="Ayvaz T."/>
            <person name="Ross M."/>
            <person name="Santibanez J."/>
            <person name="Aqrawi P."/>
            <person name="Gross S."/>
            <person name="Joshi V."/>
            <person name="Fowler G."/>
            <person name="Nazareth L."/>
            <person name="Reid J."/>
            <person name="Worley K."/>
            <person name="Petrosino J."/>
            <person name="Highlander S."/>
            <person name="Gibbs R."/>
            <person name="Gibbs R."/>
        </authorList>
    </citation>
    <scope>NUCLEOTIDE SEQUENCE [LARGE SCALE GENOMIC DNA]</scope>
    <source>
        <strain evidence="6">ATCC 43553</strain>
    </source>
</reference>
<proteinExistence type="inferred from homology"/>
<feature type="domain" description="Carbohydrate kinase FGGY N-terminal" evidence="4">
    <location>
        <begin position="20"/>
        <end position="172"/>
    </location>
</feature>
<comment type="similarity">
    <text evidence="1">Belongs to the FGGY kinase family.</text>
</comment>
<sequence>MPDRPIADPISPLSPRHAHVLAVDLGGTSFRAALVDEDGRIAHACAIDSPAGTGLQSGWDEIDADEWWRGLQILCDTLAQHAGSGFDAVAAIAICGVTRTQVFVDADGAPIRPAITWRDTRTAGDVAQWLRGMSRDHPEAAQINAFHPWARVAWLLRTEPQHAARVRVVLEPKAT</sequence>
<dbReference type="InterPro" id="IPR018484">
    <property type="entry name" value="FGGY_N"/>
</dbReference>
<keyword evidence="3 5" id="KW-0418">Kinase</keyword>
<dbReference type="RefSeq" id="WP_006215958.1">
    <property type="nucleotide sequence ID" value="NZ_GG770409.1"/>
</dbReference>
<accession>D4X3N2</accession>
<dbReference type="GO" id="GO:0016301">
    <property type="term" value="F:kinase activity"/>
    <property type="evidence" value="ECO:0007669"/>
    <property type="project" value="UniProtKB-KW"/>
</dbReference>
<name>D4X3N2_9BURK</name>
<dbReference type="Proteomes" id="UP000004510">
    <property type="component" value="Unassembled WGS sequence"/>
</dbReference>
<dbReference type="PANTHER" id="PTHR43095:SF5">
    <property type="entry name" value="XYLULOSE KINASE"/>
    <property type="match status" value="1"/>
</dbReference>
<evidence type="ECO:0000256" key="2">
    <source>
        <dbReference type="ARBA" id="ARBA00022679"/>
    </source>
</evidence>
<evidence type="ECO:0000313" key="6">
    <source>
        <dbReference type="Proteomes" id="UP000004510"/>
    </source>
</evidence>
<keyword evidence="2" id="KW-0808">Transferase</keyword>
<dbReference type="PANTHER" id="PTHR43095">
    <property type="entry name" value="SUGAR KINASE"/>
    <property type="match status" value="1"/>
</dbReference>
<dbReference type="InterPro" id="IPR050406">
    <property type="entry name" value="FGGY_Carb_Kinase"/>
</dbReference>
<comment type="caution">
    <text evidence="5">The sequence shown here is derived from an EMBL/GenBank/DDBJ whole genome shotgun (WGS) entry which is preliminary data.</text>
</comment>
<dbReference type="HOGENOM" id="CLU_1529326_0_0_4"/>
<evidence type="ECO:0000256" key="1">
    <source>
        <dbReference type="ARBA" id="ARBA00009156"/>
    </source>
</evidence>
<protein>
    <submittedName>
        <fullName evidence="5">Carbohydrate kinase, FGGY family protein</fullName>
    </submittedName>
</protein>
<dbReference type="EMBL" id="ADMS01000004">
    <property type="protein sequence ID" value="EFF78604.1"/>
    <property type="molecule type" value="Genomic_DNA"/>
</dbReference>
<evidence type="ECO:0000313" key="5">
    <source>
        <dbReference type="EMBL" id="EFF78604.1"/>
    </source>
</evidence>
<dbReference type="InterPro" id="IPR043129">
    <property type="entry name" value="ATPase_NBD"/>
</dbReference>
<dbReference type="PATRIC" id="fig|742159.3.peg.2301"/>
<gene>
    <name evidence="5" type="ORF">HMPREF0004_0079</name>
</gene>
<organism evidence="5 6">
    <name type="scientific">Achromobacter piechaudii ATCC 43553</name>
    <dbReference type="NCBI Taxonomy" id="742159"/>
    <lineage>
        <taxon>Bacteria</taxon>
        <taxon>Pseudomonadati</taxon>
        <taxon>Pseudomonadota</taxon>
        <taxon>Betaproteobacteria</taxon>
        <taxon>Burkholderiales</taxon>
        <taxon>Alcaligenaceae</taxon>
        <taxon>Achromobacter</taxon>
    </lineage>
</organism>
<dbReference type="GO" id="GO:0005975">
    <property type="term" value="P:carbohydrate metabolic process"/>
    <property type="evidence" value="ECO:0007669"/>
    <property type="project" value="InterPro"/>
</dbReference>
<dbReference type="SUPFAM" id="SSF53067">
    <property type="entry name" value="Actin-like ATPase domain"/>
    <property type="match status" value="1"/>
</dbReference>
<dbReference type="AlphaFoldDB" id="D4X3N2"/>